<dbReference type="InterPro" id="IPR050979">
    <property type="entry name" value="LD-transpeptidase"/>
</dbReference>
<protein>
    <submittedName>
        <fullName evidence="10">Ykud domain-containing protein</fullName>
    </submittedName>
</protein>
<dbReference type="InterPro" id="IPR041280">
    <property type="entry name" value="Big_10"/>
</dbReference>
<dbReference type="HOGENOM" id="CLU_039404_3_0_11"/>
<reference evidence="10 11" key="1">
    <citation type="journal article" date="2010" name="Cell Res.">
        <title>Complete genome sequence of the rifamycin SV-producing Amycolatopsis mediterranei U32 revealed its genetic characteristics in phylogeny and metabolism.</title>
        <authorList>
            <person name="Zhao W."/>
            <person name="Zhong Y."/>
            <person name="Yuan H."/>
            <person name="Wang J."/>
            <person name="Zheng H."/>
            <person name="Wang Y."/>
            <person name="Cen X."/>
            <person name="Xu F."/>
            <person name="Bai J."/>
            <person name="Han X."/>
            <person name="Lu G."/>
            <person name="Zhu Y."/>
            <person name="Shao Z."/>
            <person name="Yan H."/>
            <person name="Li C."/>
            <person name="Peng N."/>
            <person name="Zhang Z."/>
            <person name="Zhang Y."/>
            <person name="Lin W."/>
            <person name="Fan Y."/>
            <person name="Qin Z."/>
            <person name="Hu Y."/>
            <person name="Zhu B."/>
            <person name="Wang S."/>
            <person name="Ding X."/>
            <person name="Zhao G.P."/>
        </authorList>
    </citation>
    <scope>NUCLEOTIDE SEQUENCE [LARGE SCALE GENOMIC DNA]</scope>
    <source>
        <strain evidence="11">U-32</strain>
    </source>
</reference>
<evidence type="ECO:0000256" key="7">
    <source>
        <dbReference type="PROSITE-ProRule" id="PRU01373"/>
    </source>
</evidence>
<dbReference type="UniPathway" id="UPA00219"/>
<name>A0A0H3CYR0_AMYMU</name>
<evidence type="ECO:0000256" key="2">
    <source>
        <dbReference type="ARBA" id="ARBA00022679"/>
    </source>
</evidence>
<dbReference type="Proteomes" id="UP000000328">
    <property type="component" value="Chromosome"/>
</dbReference>
<dbReference type="PATRIC" id="fig|749927.5.peg.1454"/>
<dbReference type="InterPro" id="IPR038063">
    <property type="entry name" value="Transpep_catalytic_dom"/>
</dbReference>
<keyword evidence="2" id="KW-0808">Transferase</keyword>
<dbReference type="PROSITE" id="PS52029">
    <property type="entry name" value="LD_TPASE"/>
    <property type="match status" value="1"/>
</dbReference>
<dbReference type="Gene3D" id="2.60.40.3710">
    <property type="match status" value="1"/>
</dbReference>
<dbReference type="PANTHER" id="PTHR30582">
    <property type="entry name" value="L,D-TRANSPEPTIDASE"/>
    <property type="match status" value="1"/>
</dbReference>
<dbReference type="GeneID" id="92869203"/>
<dbReference type="Gene3D" id="2.40.440.10">
    <property type="entry name" value="L,D-transpeptidase catalytic domain-like"/>
    <property type="match status" value="1"/>
</dbReference>
<dbReference type="KEGG" id="amd:AMED_1411"/>
<keyword evidence="8" id="KW-0732">Signal</keyword>
<feature type="chain" id="PRO_5002606958" evidence="8">
    <location>
        <begin position="27"/>
        <end position="405"/>
    </location>
</feature>
<dbReference type="GO" id="GO:0071555">
    <property type="term" value="P:cell wall organization"/>
    <property type="evidence" value="ECO:0007669"/>
    <property type="project" value="UniProtKB-UniRule"/>
</dbReference>
<dbReference type="OrthoDB" id="5242354at2"/>
<keyword evidence="6 7" id="KW-0961">Cell wall biogenesis/degradation</keyword>
<keyword evidence="4 7" id="KW-0573">Peptidoglycan synthesis</keyword>
<dbReference type="SUPFAM" id="SSF141523">
    <property type="entry name" value="L,D-transpeptidase catalytic domain-like"/>
    <property type="match status" value="1"/>
</dbReference>
<evidence type="ECO:0000256" key="1">
    <source>
        <dbReference type="ARBA" id="ARBA00004752"/>
    </source>
</evidence>
<feature type="active site" description="Proton donor/acceptor" evidence="7">
    <location>
        <position position="332"/>
    </location>
</feature>
<sequence length="405" mass="42108">MIRIAGLGLVALLLAACSGETGTVGAAQPAGAIGAAGAPGTATVPGVPAATVAFGGGDQLSPKDPIVVKASGGTLQAVAVTNPQTGNAVKGELSPDKTTWTSSDRLRYASTYQVVATAVNQAGAASEQRGEVHTVKPAGVATPALFQSASGDFGVGLIIGLKFDHDITDKATVEKSFKVTSSPAQEGGWYWVGKREVHFRPKDYWKAGSTVKLETTTFGTPIGGGLYGGQDVSATYKVHDSWIAKADGKTHQIKAFHNGQLVRTAPTSMGKTADTPPRGATPTFNGTHTVLGKEDHKIMDSCTYGVCEGDPGYYSAPENWNVRISNDGEYLHENLKTVSVQGSDNVSNGCLNMNTDNAKWFFDTFNVGDVVEVTNSGGPQLAINNGHGDWAISWAAWQAGSALHG</sequence>
<dbReference type="Gene3D" id="2.60.40.3780">
    <property type="match status" value="1"/>
</dbReference>
<evidence type="ECO:0000256" key="6">
    <source>
        <dbReference type="ARBA" id="ARBA00023316"/>
    </source>
</evidence>
<dbReference type="PROSITE" id="PS51257">
    <property type="entry name" value="PROKAR_LIPOPROTEIN"/>
    <property type="match status" value="1"/>
</dbReference>
<dbReference type="CDD" id="cd16913">
    <property type="entry name" value="YkuD_like"/>
    <property type="match status" value="1"/>
</dbReference>
<dbReference type="GO" id="GO:0016746">
    <property type="term" value="F:acyltransferase activity"/>
    <property type="evidence" value="ECO:0007669"/>
    <property type="project" value="UniProtKB-KW"/>
</dbReference>
<evidence type="ECO:0000313" key="10">
    <source>
        <dbReference type="EMBL" id="ADJ43225.1"/>
    </source>
</evidence>
<dbReference type="GO" id="GO:0071972">
    <property type="term" value="F:peptidoglycan L,D-transpeptidase activity"/>
    <property type="evidence" value="ECO:0007669"/>
    <property type="project" value="TreeGrafter"/>
</dbReference>
<dbReference type="Pfam" id="PF17964">
    <property type="entry name" value="Big_10"/>
    <property type="match status" value="1"/>
</dbReference>
<dbReference type="GO" id="GO:0005576">
    <property type="term" value="C:extracellular region"/>
    <property type="evidence" value="ECO:0007669"/>
    <property type="project" value="TreeGrafter"/>
</dbReference>
<evidence type="ECO:0000256" key="3">
    <source>
        <dbReference type="ARBA" id="ARBA00022960"/>
    </source>
</evidence>
<evidence type="ECO:0000256" key="4">
    <source>
        <dbReference type="ARBA" id="ARBA00022984"/>
    </source>
</evidence>
<keyword evidence="3 7" id="KW-0133">Cell shape</keyword>
<proteinExistence type="predicted"/>
<dbReference type="GO" id="GO:0008360">
    <property type="term" value="P:regulation of cell shape"/>
    <property type="evidence" value="ECO:0007669"/>
    <property type="project" value="UniProtKB-UniRule"/>
</dbReference>
<feature type="active site" description="Nucleophile" evidence="7">
    <location>
        <position position="350"/>
    </location>
</feature>
<dbReference type="Pfam" id="PF03734">
    <property type="entry name" value="YkuD"/>
    <property type="match status" value="1"/>
</dbReference>
<dbReference type="GO" id="GO:0018104">
    <property type="term" value="P:peptidoglycan-protein cross-linking"/>
    <property type="evidence" value="ECO:0007669"/>
    <property type="project" value="TreeGrafter"/>
</dbReference>
<dbReference type="eggNOG" id="COG1376">
    <property type="taxonomic scope" value="Bacteria"/>
</dbReference>
<dbReference type="InterPro" id="IPR005490">
    <property type="entry name" value="LD_TPept_cat_dom"/>
</dbReference>
<dbReference type="AlphaFoldDB" id="A0A0H3CYR0"/>
<accession>A0A0H3CYR0</accession>
<dbReference type="RefSeq" id="WP_013223313.1">
    <property type="nucleotide sequence ID" value="NC_014318.1"/>
</dbReference>
<dbReference type="PANTHER" id="PTHR30582:SF2">
    <property type="entry name" value="L,D-TRANSPEPTIDASE YCIB-RELATED"/>
    <property type="match status" value="1"/>
</dbReference>
<evidence type="ECO:0000259" key="9">
    <source>
        <dbReference type="PROSITE" id="PS52029"/>
    </source>
</evidence>
<evidence type="ECO:0000313" key="11">
    <source>
        <dbReference type="Proteomes" id="UP000000328"/>
    </source>
</evidence>
<keyword evidence="5" id="KW-0012">Acyltransferase</keyword>
<feature type="signal peptide" evidence="8">
    <location>
        <begin position="1"/>
        <end position="26"/>
    </location>
</feature>
<dbReference type="EMBL" id="CP002000">
    <property type="protein sequence ID" value="ADJ43225.1"/>
    <property type="molecule type" value="Genomic_DNA"/>
</dbReference>
<evidence type="ECO:0000256" key="5">
    <source>
        <dbReference type="ARBA" id="ARBA00023315"/>
    </source>
</evidence>
<evidence type="ECO:0000256" key="8">
    <source>
        <dbReference type="SAM" id="SignalP"/>
    </source>
</evidence>
<organism evidence="10 11">
    <name type="scientific">Amycolatopsis mediterranei (strain U-32)</name>
    <dbReference type="NCBI Taxonomy" id="749927"/>
    <lineage>
        <taxon>Bacteria</taxon>
        <taxon>Bacillati</taxon>
        <taxon>Actinomycetota</taxon>
        <taxon>Actinomycetes</taxon>
        <taxon>Pseudonocardiales</taxon>
        <taxon>Pseudonocardiaceae</taxon>
        <taxon>Amycolatopsis</taxon>
    </lineage>
</organism>
<dbReference type="CDD" id="cd13432">
    <property type="entry name" value="LDT_IgD_like_2"/>
    <property type="match status" value="1"/>
</dbReference>
<comment type="pathway">
    <text evidence="1 7">Cell wall biogenesis; peptidoglycan biosynthesis.</text>
</comment>
<feature type="domain" description="L,D-TPase catalytic" evidence="9">
    <location>
        <begin position="242"/>
        <end position="374"/>
    </location>
</feature>
<gene>
    <name evidence="10" type="ordered locus">AMED_1411</name>
</gene>